<reference evidence="2 3" key="1">
    <citation type="journal article" date="2015" name="Genome Announc.">
        <title>Expanding the biotechnology potential of lactobacilli through comparative genomics of 213 strains and associated genera.</title>
        <authorList>
            <person name="Sun Z."/>
            <person name="Harris H.M."/>
            <person name="McCann A."/>
            <person name="Guo C."/>
            <person name="Argimon S."/>
            <person name="Zhang W."/>
            <person name="Yang X."/>
            <person name="Jeffery I.B."/>
            <person name="Cooney J.C."/>
            <person name="Kagawa T.F."/>
            <person name="Liu W."/>
            <person name="Song Y."/>
            <person name="Salvetti E."/>
            <person name="Wrobel A."/>
            <person name="Rasinkangas P."/>
            <person name="Parkhill J."/>
            <person name="Rea M.C."/>
            <person name="O'Sullivan O."/>
            <person name="Ritari J."/>
            <person name="Douillard F.P."/>
            <person name="Paul Ross R."/>
            <person name="Yang R."/>
            <person name="Briner A.E."/>
            <person name="Felis G.E."/>
            <person name="de Vos W.M."/>
            <person name="Barrangou R."/>
            <person name="Klaenhammer T.R."/>
            <person name="Caufield P.W."/>
            <person name="Cui Y."/>
            <person name="Zhang H."/>
            <person name="O'Toole P.W."/>
        </authorList>
    </citation>
    <scope>NUCLEOTIDE SEQUENCE [LARGE SCALE GENOMIC DNA]</scope>
    <source>
        <strain evidence="2 3">DSM 18390</strain>
    </source>
</reference>
<dbReference type="InterPro" id="IPR009326">
    <property type="entry name" value="DUF984"/>
</dbReference>
<dbReference type="PATRIC" id="fig|1423786.4.peg.976"/>
<dbReference type="Gene3D" id="3.10.400.10">
    <property type="entry name" value="Sulfate adenylyltransferase"/>
    <property type="match status" value="1"/>
</dbReference>
<accession>A0A0R1Z260</accession>
<protein>
    <submittedName>
        <fullName evidence="2">ASCH domain protein</fullName>
    </submittedName>
</protein>
<evidence type="ECO:0000313" key="3">
    <source>
        <dbReference type="Proteomes" id="UP000051010"/>
    </source>
</evidence>
<dbReference type="PANTHER" id="PTHR39203">
    <property type="entry name" value="CYTOPLASMIC PROTEIN-RELATED"/>
    <property type="match status" value="1"/>
</dbReference>
<dbReference type="Pfam" id="PF04266">
    <property type="entry name" value="ASCH"/>
    <property type="match status" value="1"/>
</dbReference>
<name>A0A0R1Z260_9LACO</name>
<dbReference type="SUPFAM" id="SSF88697">
    <property type="entry name" value="PUA domain-like"/>
    <property type="match status" value="1"/>
</dbReference>
<dbReference type="PANTHER" id="PTHR39203:SF1">
    <property type="entry name" value="CYTOPLASMIC PROTEIN"/>
    <property type="match status" value="1"/>
</dbReference>
<proteinExistence type="predicted"/>
<gene>
    <name evidence="2" type="ORF">FD47_GL000924</name>
</gene>
<dbReference type="EMBL" id="AZFZ01000002">
    <property type="protein sequence ID" value="KRM45737.1"/>
    <property type="molecule type" value="Genomic_DNA"/>
</dbReference>
<dbReference type="InterPro" id="IPR007374">
    <property type="entry name" value="ASCH_domain"/>
</dbReference>
<dbReference type="InterPro" id="IPR015947">
    <property type="entry name" value="PUA-like_sf"/>
</dbReference>
<evidence type="ECO:0000259" key="1">
    <source>
        <dbReference type="SMART" id="SM01022"/>
    </source>
</evidence>
<comment type="caution">
    <text evidence="2">The sequence shown here is derived from an EMBL/GenBank/DDBJ whole genome shotgun (WGS) entry which is preliminary data.</text>
</comment>
<dbReference type="AlphaFoldDB" id="A0A0R1Z260"/>
<feature type="domain" description="ASCH" evidence="1">
    <location>
        <begin position="26"/>
        <end position="151"/>
    </location>
</feature>
<organism evidence="2 3">
    <name type="scientific">Lentilactobacillus parafarraginis DSM 18390 = JCM 14109</name>
    <dbReference type="NCBI Taxonomy" id="1423786"/>
    <lineage>
        <taxon>Bacteria</taxon>
        <taxon>Bacillati</taxon>
        <taxon>Bacillota</taxon>
        <taxon>Bacilli</taxon>
        <taxon>Lactobacillales</taxon>
        <taxon>Lactobacillaceae</taxon>
        <taxon>Lentilactobacillus</taxon>
    </lineage>
</organism>
<sequence>MNHQIHAYWQRFVTTHRLENAHYDAWAFGDDAETANQLAELVVKGIKTATTSALEDYESNEPLPKAGDYNMILWADGTPACITQTKVVEIVPYKWVSAEHAFHEGEGDRSLTYWRTVHEAFFKNEYQRLKQSFPPPISRVFVNYSRLSIEMRVLQNKSLINEKMIFFSKIPLVSSCLNGLL</sequence>
<dbReference type="Proteomes" id="UP000051010">
    <property type="component" value="Unassembled WGS sequence"/>
</dbReference>
<evidence type="ECO:0000313" key="2">
    <source>
        <dbReference type="EMBL" id="KRM45737.1"/>
    </source>
</evidence>
<dbReference type="SMART" id="SM01022">
    <property type="entry name" value="ASCH"/>
    <property type="match status" value="1"/>
</dbReference>
<dbReference type="CDD" id="cd06553">
    <property type="entry name" value="ASCH_Ef3133_like"/>
    <property type="match status" value="1"/>
</dbReference>